<proteinExistence type="predicted"/>
<evidence type="ECO:0000313" key="1">
    <source>
        <dbReference type="EMBL" id="CAG8525288.1"/>
    </source>
</evidence>
<reference evidence="1" key="1">
    <citation type="submission" date="2021-06" db="EMBL/GenBank/DDBJ databases">
        <authorList>
            <person name="Kallberg Y."/>
            <person name="Tangrot J."/>
            <person name="Rosling A."/>
        </authorList>
    </citation>
    <scope>NUCLEOTIDE SEQUENCE</scope>
    <source>
        <strain evidence="1">MA461A</strain>
    </source>
</reference>
<dbReference type="Proteomes" id="UP000789920">
    <property type="component" value="Unassembled WGS sequence"/>
</dbReference>
<organism evidence="1 2">
    <name type="scientific">Racocetra persica</name>
    <dbReference type="NCBI Taxonomy" id="160502"/>
    <lineage>
        <taxon>Eukaryota</taxon>
        <taxon>Fungi</taxon>
        <taxon>Fungi incertae sedis</taxon>
        <taxon>Mucoromycota</taxon>
        <taxon>Glomeromycotina</taxon>
        <taxon>Glomeromycetes</taxon>
        <taxon>Diversisporales</taxon>
        <taxon>Gigasporaceae</taxon>
        <taxon>Racocetra</taxon>
    </lineage>
</organism>
<feature type="non-terminal residue" evidence="1">
    <location>
        <position position="161"/>
    </location>
</feature>
<comment type="caution">
    <text evidence="1">The sequence shown here is derived from an EMBL/GenBank/DDBJ whole genome shotgun (WGS) entry which is preliminary data.</text>
</comment>
<evidence type="ECO:0000313" key="2">
    <source>
        <dbReference type="Proteomes" id="UP000789920"/>
    </source>
</evidence>
<dbReference type="EMBL" id="CAJVQC010003340">
    <property type="protein sequence ID" value="CAG8525288.1"/>
    <property type="molecule type" value="Genomic_DNA"/>
</dbReference>
<gene>
    <name evidence="1" type="ORF">RPERSI_LOCUS2889</name>
</gene>
<accession>A0ACA9LDU6</accession>
<sequence>MHSIKQKSNPTKNNKVYIEDSISLNIYFDINTRNNDNSLDLLDNNFSDNDNKALGRDSNDNNNIILSATPINNNSTTIFVGQTFDNWYKVEEYINTYAISQEFATRLQRTDKIIDFTTKAKIIYHYASSLGNKSTRLQKPKSIAIGCNKVMFDPKHHKLSN</sequence>
<keyword evidence="2" id="KW-1185">Reference proteome</keyword>
<name>A0ACA9LDU6_9GLOM</name>
<protein>
    <submittedName>
        <fullName evidence="1">8443_t:CDS:1</fullName>
    </submittedName>
</protein>